<dbReference type="Pfam" id="PF01936">
    <property type="entry name" value="NYN"/>
    <property type="match status" value="1"/>
</dbReference>
<dbReference type="Proteomes" id="UP000617531">
    <property type="component" value="Unassembled WGS sequence"/>
</dbReference>
<accession>A0A8J3M3I7</accession>
<dbReference type="Gene3D" id="3.40.50.1010">
    <property type="entry name" value="5'-nuclease"/>
    <property type="match status" value="1"/>
</dbReference>
<reference evidence="2" key="1">
    <citation type="journal article" date="2014" name="Int. J. Syst. Evol. Microbiol.">
        <title>Complete genome sequence of Corynebacterium casei LMG S-19264T (=DSM 44701T), isolated from a smear-ripened cheese.</title>
        <authorList>
            <consortium name="US DOE Joint Genome Institute (JGI-PGF)"/>
            <person name="Walter F."/>
            <person name="Albersmeier A."/>
            <person name="Kalinowski J."/>
            <person name="Ruckert C."/>
        </authorList>
    </citation>
    <scope>NUCLEOTIDE SEQUENCE</scope>
    <source>
        <strain evidence="2">CGMCC 1.16548</strain>
    </source>
</reference>
<sequence length="179" mass="20412">MTLFVYVDNSNLWIEGRRVSAVNKGMATSLQDAMNRGVTDQTWNYDFGKLYRAICPENETIGRSSLFGSRPPTNDSLWQLARDQGFEVFTFDRNLANKEKQVDVAIATQIMADSYERMKAGDRIVLVTGDRDYLPTIESVMARGFPVIVAFWRHATGHELQREPVDFFALDPLFGYLTK</sequence>
<organism evidence="2 3">
    <name type="scientific">Pseudolysinimonas yzui</name>
    <dbReference type="NCBI Taxonomy" id="2708254"/>
    <lineage>
        <taxon>Bacteria</taxon>
        <taxon>Bacillati</taxon>
        <taxon>Actinomycetota</taxon>
        <taxon>Actinomycetes</taxon>
        <taxon>Micrococcales</taxon>
        <taxon>Microbacteriaceae</taxon>
        <taxon>Pseudolysinimonas</taxon>
    </lineage>
</organism>
<dbReference type="GO" id="GO:0004540">
    <property type="term" value="F:RNA nuclease activity"/>
    <property type="evidence" value="ECO:0007669"/>
    <property type="project" value="InterPro"/>
</dbReference>
<comment type="caution">
    <text evidence="2">The sequence shown here is derived from an EMBL/GenBank/DDBJ whole genome shotgun (WGS) entry which is preliminary data.</text>
</comment>
<reference evidence="2" key="2">
    <citation type="submission" date="2020-09" db="EMBL/GenBank/DDBJ databases">
        <authorList>
            <person name="Sun Q."/>
            <person name="Zhou Y."/>
        </authorList>
    </citation>
    <scope>NUCLEOTIDE SEQUENCE</scope>
    <source>
        <strain evidence="2">CGMCC 1.16548</strain>
    </source>
</reference>
<dbReference type="RefSeq" id="WP_191282546.1">
    <property type="nucleotide sequence ID" value="NZ_BNAI01000002.1"/>
</dbReference>
<dbReference type="AlphaFoldDB" id="A0A8J3M3I7"/>
<evidence type="ECO:0000259" key="1">
    <source>
        <dbReference type="Pfam" id="PF01936"/>
    </source>
</evidence>
<dbReference type="EMBL" id="BNAI01000002">
    <property type="protein sequence ID" value="GHF12536.1"/>
    <property type="molecule type" value="Genomic_DNA"/>
</dbReference>
<feature type="domain" description="NYN" evidence="1">
    <location>
        <begin position="32"/>
        <end position="169"/>
    </location>
</feature>
<evidence type="ECO:0000313" key="3">
    <source>
        <dbReference type="Proteomes" id="UP000617531"/>
    </source>
</evidence>
<gene>
    <name evidence="2" type="ORF">GCM10011600_11640</name>
</gene>
<keyword evidence="3" id="KW-1185">Reference proteome</keyword>
<evidence type="ECO:0000313" key="2">
    <source>
        <dbReference type="EMBL" id="GHF12536.1"/>
    </source>
</evidence>
<protein>
    <recommendedName>
        <fullName evidence="1">NYN domain-containing protein</fullName>
    </recommendedName>
</protein>
<proteinExistence type="predicted"/>
<dbReference type="InterPro" id="IPR021139">
    <property type="entry name" value="NYN"/>
</dbReference>
<name>A0A8J3M3I7_9MICO</name>